<dbReference type="AlphaFoldDB" id="A0AAN8WFI4"/>
<gene>
    <name evidence="2" type="ORF">SK128_002136</name>
</gene>
<name>A0AAN8WFI4_HALRR</name>
<protein>
    <submittedName>
        <fullName evidence="2">Uncharacterized protein</fullName>
    </submittedName>
</protein>
<sequence>MYSKYTLIGTEKLHCVTYNGGCLKKKKCSKLGGNGQKKNVGCQNGEIKIKEKKGYCKGKKCFCCVPKNRSSLIPLYKTALPIGALGSLFLTILLQTSLLTLLRFRRIPFLISTPSIDPGLGLVLS</sequence>
<evidence type="ECO:0000313" key="2">
    <source>
        <dbReference type="EMBL" id="KAK7065131.1"/>
    </source>
</evidence>
<keyword evidence="3" id="KW-1185">Reference proteome</keyword>
<evidence type="ECO:0000256" key="1">
    <source>
        <dbReference type="SAM" id="Phobius"/>
    </source>
</evidence>
<organism evidence="2 3">
    <name type="scientific">Halocaridina rubra</name>
    <name type="common">Hawaiian red shrimp</name>
    <dbReference type="NCBI Taxonomy" id="373956"/>
    <lineage>
        <taxon>Eukaryota</taxon>
        <taxon>Metazoa</taxon>
        <taxon>Ecdysozoa</taxon>
        <taxon>Arthropoda</taxon>
        <taxon>Crustacea</taxon>
        <taxon>Multicrustacea</taxon>
        <taxon>Malacostraca</taxon>
        <taxon>Eumalacostraca</taxon>
        <taxon>Eucarida</taxon>
        <taxon>Decapoda</taxon>
        <taxon>Pleocyemata</taxon>
        <taxon>Caridea</taxon>
        <taxon>Atyoidea</taxon>
        <taxon>Atyidae</taxon>
        <taxon>Halocaridina</taxon>
    </lineage>
</organism>
<comment type="caution">
    <text evidence="2">The sequence shown here is derived from an EMBL/GenBank/DDBJ whole genome shotgun (WGS) entry which is preliminary data.</text>
</comment>
<dbReference type="Proteomes" id="UP001381693">
    <property type="component" value="Unassembled WGS sequence"/>
</dbReference>
<reference evidence="2 3" key="1">
    <citation type="submission" date="2023-11" db="EMBL/GenBank/DDBJ databases">
        <title>Halocaridina rubra genome assembly.</title>
        <authorList>
            <person name="Smith C."/>
        </authorList>
    </citation>
    <scope>NUCLEOTIDE SEQUENCE [LARGE SCALE GENOMIC DNA]</scope>
    <source>
        <strain evidence="2">EP-1</strain>
        <tissue evidence="2">Whole</tissue>
    </source>
</reference>
<keyword evidence="1" id="KW-0472">Membrane</keyword>
<feature type="transmembrane region" description="Helical" evidence="1">
    <location>
        <begin position="79"/>
        <end position="102"/>
    </location>
</feature>
<keyword evidence="1" id="KW-0812">Transmembrane</keyword>
<accession>A0AAN8WFI4</accession>
<evidence type="ECO:0000313" key="3">
    <source>
        <dbReference type="Proteomes" id="UP001381693"/>
    </source>
</evidence>
<dbReference type="EMBL" id="JAXCGZ010020874">
    <property type="protein sequence ID" value="KAK7065131.1"/>
    <property type="molecule type" value="Genomic_DNA"/>
</dbReference>
<keyword evidence="1" id="KW-1133">Transmembrane helix</keyword>
<proteinExistence type="predicted"/>